<keyword evidence="3 5" id="KW-0371">Homeobox</keyword>
<evidence type="ECO:0000259" key="9">
    <source>
        <dbReference type="PROSITE" id="PS50803"/>
    </source>
</evidence>
<sequence length="362" mass="38414">MGISDEGKLLGAEDIPHEARPPQGSPLERGGSSIGTGGSSTPGSAGGHMMNSPGGAGMGGDPNSPMSDQHSDDGCDEFQPKRKQRRYRTTFTSFQLEELEKAFSRTHYPDVFTREELAMKIGLTEARIQVWFQNRRAKWRKQEKVGPQGHPYNPYLASGGQVPSATVVAPSLPPNPFTHLGFNLRKPFDAASLAAFRYPTLGGGHVLPSAYFNQFHRSLLDFRTPPPPLLPPGVGALYTPSASFQTLLANISAAQRAPPVMPSKPSPPGGGVPSSADYLTAVGPPPPSNLPTPASPPVSPTSVPVVPSSAAVPGVSVPAPGSTTPPQDRRSSSIAALRLKAREHELRLEMLRQNGHHSDIIS</sequence>
<dbReference type="InterPro" id="IPR017970">
    <property type="entry name" value="Homeobox_CS"/>
</dbReference>
<feature type="DNA-binding region" description="Homeobox" evidence="5">
    <location>
        <begin position="84"/>
        <end position="143"/>
    </location>
</feature>
<dbReference type="Pfam" id="PF00046">
    <property type="entry name" value="Homeodomain"/>
    <property type="match status" value="1"/>
</dbReference>
<evidence type="ECO:0000256" key="3">
    <source>
        <dbReference type="ARBA" id="ARBA00023155"/>
    </source>
</evidence>
<evidence type="ECO:0000313" key="10">
    <source>
        <dbReference type="EnsemblMetazoa" id="AALFPA23_019205.P28249"/>
    </source>
</evidence>
<feature type="compositionally biased region" description="Pro residues" evidence="7">
    <location>
        <begin position="259"/>
        <end position="270"/>
    </location>
</feature>
<reference evidence="10" key="2">
    <citation type="submission" date="2025-05" db="UniProtKB">
        <authorList>
            <consortium name="EnsemblMetazoa"/>
        </authorList>
    </citation>
    <scope>IDENTIFICATION</scope>
    <source>
        <strain evidence="10">Foshan</strain>
    </source>
</reference>
<protein>
    <recommendedName>
        <fullName evidence="12">Homeobox domain-containing protein</fullName>
    </recommendedName>
</protein>
<evidence type="ECO:0000256" key="6">
    <source>
        <dbReference type="RuleBase" id="RU000682"/>
    </source>
</evidence>
<name>A0ABM1ZJX2_AEDAL</name>
<dbReference type="Gene3D" id="1.10.10.60">
    <property type="entry name" value="Homeodomain-like"/>
    <property type="match status" value="1"/>
</dbReference>
<feature type="region of interest" description="Disordered" evidence="7">
    <location>
        <begin position="1"/>
        <end position="84"/>
    </location>
</feature>
<dbReference type="PANTHER" id="PTHR24329">
    <property type="entry name" value="HOMEOBOX PROTEIN ARISTALESS"/>
    <property type="match status" value="1"/>
</dbReference>
<dbReference type="InterPro" id="IPR003654">
    <property type="entry name" value="OAR_dom"/>
</dbReference>
<dbReference type="Proteomes" id="UP000069940">
    <property type="component" value="Unassembled WGS sequence"/>
</dbReference>
<dbReference type="InterPro" id="IPR050649">
    <property type="entry name" value="Paired_Homeobox_TFs"/>
</dbReference>
<dbReference type="PROSITE" id="PS50803">
    <property type="entry name" value="OAR"/>
    <property type="match status" value="1"/>
</dbReference>
<dbReference type="PROSITE" id="PS00027">
    <property type="entry name" value="HOMEOBOX_1"/>
    <property type="match status" value="1"/>
</dbReference>
<dbReference type="PANTHER" id="PTHR24329:SF579">
    <property type="entry name" value="HOMEOBOX PROTEIN ARISTALESS"/>
    <property type="match status" value="1"/>
</dbReference>
<feature type="compositionally biased region" description="Low complexity" evidence="7">
    <location>
        <begin position="300"/>
        <end position="322"/>
    </location>
</feature>
<feature type="region of interest" description="Disordered" evidence="7">
    <location>
        <begin position="255"/>
        <end position="333"/>
    </location>
</feature>
<dbReference type="GeneID" id="109415477"/>
<evidence type="ECO:0000256" key="5">
    <source>
        <dbReference type="PROSITE-ProRule" id="PRU00108"/>
    </source>
</evidence>
<dbReference type="SMART" id="SM00389">
    <property type="entry name" value="HOX"/>
    <property type="match status" value="1"/>
</dbReference>
<dbReference type="InterPro" id="IPR001356">
    <property type="entry name" value="HD"/>
</dbReference>
<evidence type="ECO:0000256" key="7">
    <source>
        <dbReference type="SAM" id="MobiDB-lite"/>
    </source>
</evidence>
<dbReference type="SUPFAM" id="SSF46689">
    <property type="entry name" value="Homeodomain-like"/>
    <property type="match status" value="1"/>
</dbReference>
<dbReference type="Pfam" id="PF03826">
    <property type="entry name" value="OAR"/>
    <property type="match status" value="1"/>
</dbReference>
<reference evidence="11" key="1">
    <citation type="journal article" date="2015" name="Proc. Natl. Acad. Sci. U.S.A.">
        <title>Genome sequence of the Asian Tiger mosquito, Aedes albopictus, reveals insights into its biology, genetics, and evolution.</title>
        <authorList>
            <person name="Chen X.G."/>
            <person name="Jiang X."/>
            <person name="Gu J."/>
            <person name="Xu M."/>
            <person name="Wu Y."/>
            <person name="Deng Y."/>
            <person name="Zhang C."/>
            <person name="Bonizzoni M."/>
            <person name="Dermauw W."/>
            <person name="Vontas J."/>
            <person name="Armbruster P."/>
            <person name="Huang X."/>
            <person name="Yang Y."/>
            <person name="Zhang H."/>
            <person name="He W."/>
            <person name="Peng H."/>
            <person name="Liu Y."/>
            <person name="Wu K."/>
            <person name="Chen J."/>
            <person name="Lirakis M."/>
            <person name="Topalis P."/>
            <person name="Van Leeuwen T."/>
            <person name="Hall A.B."/>
            <person name="Jiang X."/>
            <person name="Thorpe C."/>
            <person name="Mueller R.L."/>
            <person name="Sun C."/>
            <person name="Waterhouse R.M."/>
            <person name="Yan G."/>
            <person name="Tu Z.J."/>
            <person name="Fang X."/>
            <person name="James A.A."/>
        </authorList>
    </citation>
    <scope>NUCLEOTIDE SEQUENCE [LARGE SCALE GENOMIC DNA]</scope>
    <source>
        <strain evidence="11">Foshan</strain>
    </source>
</reference>
<evidence type="ECO:0000256" key="1">
    <source>
        <dbReference type="ARBA" id="ARBA00004123"/>
    </source>
</evidence>
<evidence type="ECO:0000256" key="2">
    <source>
        <dbReference type="ARBA" id="ARBA00023125"/>
    </source>
</evidence>
<dbReference type="RefSeq" id="XP_019548324.3">
    <property type="nucleotide sequence ID" value="XM_019692779.3"/>
</dbReference>
<proteinExistence type="predicted"/>
<dbReference type="InterPro" id="IPR009057">
    <property type="entry name" value="Homeodomain-like_sf"/>
</dbReference>
<feature type="domain" description="Homeobox" evidence="8">
    <location>
        <begin position="82"/>
        <end position="142"/>
    </location>
</feature>
<organism evidence="10 11">
    <name type="scientific">Aedes albopictus</name>
    <name type="common">Asian tiger mosquito</name>
    <name type="synonym">Stegomyia albopicta</name>
    <dbReference type="NCBI Taxonomy" id="7160"/>
    <lineage>
        <taxon>Eukaryota</taxon>
        <taxon>Metazoa</taxon>
        <taxon>Ecdysozoa</taxon>
        <taxon>Arthropoda</taxon>
        <taxon>Hexapoda</taxon>
        <taxon>Insecta</taxon>
        <taxon>Pterygota</taxon>
        <taxon>Neoptera</taxon>
        <taxon>Endopterygota</taxon>
        <taxon>Diptera</taxon>
        <taxon>Nematocera</taxon>
        <taxon>Culicoidea</taxon>
        <taxon>Culicidae</taxon>
        <taxon>Culicinae</taxon>
        <taxon>Aedini</taxon>
        <taxon>Aedes</taxon>
        <taxon>Stegomyia</taxon>
    </lineage>
</organism>
<feature type="domain" description="OAR" evidence="9">
    <location>
        <begin position="332"/>
        <end position="345"/>
    </location>
</feature>
<keyword evidence="11" id="KW-1185">Reference proteome</keyword>
<keyword evidence="4 5" id="KW-0539">Nucleus</keyword>
<accession>A0ABM1ZJX2</accession>
<dbReference type="EnsemblMetazoa" id="AALFPA23_019205.R28249">
    <property type="protein sequence ID" value="AALFPA23_019205.P28249"/>
    <property type="gene ID" value="AALFPA23_019205"/>
</dbReference>
<dbReference type="InterPro" id="IPR000047">
    <property type="entry name" value="HTH_motif"/>
</dbReference>
<keyword evidence="2 5" id="KW-0238">DNA-binding</keyword>
<evidence type="ECO:0008006" key="12">
    <source>
        <dbReference type="Google" id="ProtNLM"/>
    </source>
</evidence>
<feature type="compositionally biased region" description="Pro residues" evidence="7">
    <location>
        <begin position="283"/>
        <end position="299"/>
    </location>
</feature>
<feature type="compositionally biased region" description="Gly residues" evidence="7">
    <location>
        <begin position="32"/>
        <end position="46"/>
    </location>
</feature>
<evidence type="ECO:0000313" key="11">
    <source>
        <dbReference type="Proteomes" id="UP000069940"/>
    </source>
</evidence>
<evidence type="ECO:0000259" key="8">
    <source>
        <dbReference type="PROSITE" id="PS50071"/>
    </source>
</evidence>
<dbReference type="PROSITE" id="PS50071">
    <property type="entry name" value="HOMEOBOX_2"/>
    <property type="match status" value="1"/>
</dbReference>
<dbReference type="CDD" id="cd00086">
    <property type="entry name" value="homeodomain"/>
    <property type="match status" value="1"/>
</dbReference>
<evidence type="ECO:0000256" key="4">
    <source>
        <dbReference type="ARBA" id="ARBA00023242"/>
    </source>
</evidence>
<dbReference type="PRINTS" id="PR00031">
    <property type="entry name" value="HTHREPRESSR"/>
</dbReference>
<comment type="subcellular location">
    <subcellularLocation>
        <location evidence="1 5 6">Nucleus</location>
    </subcellularLocation>
</comment>